<comment type="caution">
    <text evidence="5">The sequence shown here is derived from an EMBL/GenBank/DDBJ whole genome shotgun (WGS) entry which is preliminary data.</text>
</comment>
<keyword evidence="3" id="KW-0539">Nucleus</keyword>
<feature type="compositionally biased region" description="Acidic residues" evidence="4">
    <location>
        <begin position="57"/>
        <end position="79"/>
    </location>
</feature>
<organism evidence="5 6">
    <name type="scientific">Polysphondylium violaceum</name>
    <dbReference type="NCBI Taxonomy" id="133409"/>
    <lineage>
        <taxon>Eukaryota</taxon>
        <taxon>Amoebozoa</taxon>
        <taxon>Evosea</taxon>
        <taxon>Eumycetozoa</taxon>
        <taxon>Dictyostelia</taxon>
        <taxon>Dictyosteliales</taxon>
        <taxon>Dictyosteliaceae</taxon>
        <taxon>Polysphondylium</taxon>
    </lineage>
</organism>
<dbReference type="GO" id="GO:0031144">
    <property type="term" value="P:proteasome localization"/>
    <property type="evidence" value="ECO:0007669"/>
    <property type="project" value="InterPro"/>
</dbReference>
<keyword evidence="6" id="KW-1185">Reference proteome</keyword>
<gene>
    <name evidence="5" type="ORF">CYY_007998</name>
</gene>
<dbReference type="EMBL" id="AJWJ01000459">
    <property type="protein sequence ID" value="KAF2070683.1"/>
    <property type="molecule type" value="Genomic_DNA"/>
</dbReference>
<evidence type="ECO:0000256" key="2">
    <source>
        <dbReference type="ARBA" id="ARBA00006199"/>
    </source>
</evidence>
<dbReference type="PANTHER" id="PTHR28032:SF1">
    <property type="entry name" value="FI02826P"/>
    <property type="match status" value="1"/>
</dbReference>
<feature type="region of interest" description="Disordered" evidence="4">
    <location>
        <begin position="1"/>
        <end position="105"/>
    </location>
</feature>
<dbReference type="InterPro" id="IPR013868">
    <property type="entry name" value="Cut8/Sts1_fam"/>
</dbReference>
<dbReference type="Gene3D" id="1.20.58.1590">
    <property type="entry name" value="Tethering factor for nuclear proteasome Cut8/Sts1"/>
    <property type="match status" value="1"/>
</dbReference>
<dbReference type="GO" id="GO:0071630">
    <property type="term" value="P:nuclear protein quality control by the ubiquitin-proteasome system"/>
    <property type="evidence" value="ECO:0007669"/>
    <property type="project" value="InterPro"/>
</dbReference>
<feature type="compositionally biased region" description="Basic and acidic residues" evidence="4">
    <location>
        <begin position="1"/>
        <end position="19"/>
    </location>
</feature>
<dbReference type="GO" id="GO:0031965">
    <property type="term" value="C:nuclear membrane"/>
    <property type="evidence" value="ECO:0007669"/>
    <property type="project" value="TreeGrafter"/>
</dbReference>
<evidence type="ECO:0000313" key="5">
    <source>
        <dbReference type="EMBL" id="KAF2070683.1"/>
    </source>
</evidence>
<evidence type="ECO:0000256" key="4">
    <source>
        <dbReference type="SAM" id="MobiDB-lite"/>
    </source>
</evidence>
<dbReference type="Pfam" id="PF08559">
    <property type="entry name" value="Cut8"/>
    <property type="match status" value="1"/>
</dbReference>
<name>A0A8J4PNJ9_9MYCE</name>
<evidence type="ECO:0000256" key="3">
    <source>
        <dbReference type="ARBA" id="ARBA00023242"/>
    </source>
</evidence>
<dbReference type="AlphaFoldDB" id="A0A8J4PNJ9"/>
<dbReference type="Proteomes" id="UP000695562">
    <property type="component" value="Unassembled WGS sequence"/>
</dbReference>
<accession>A0A8J4PNJ9</accession>
<feature type="compositionally biased region" description="Basic residues" evidence="4">
    <location>
        <begin position="84"/>
        <end position="99"/>
    </location>
</feature>
<protein>
    <submittedName>
        <fullName evidence="5">Uncharacterized protein</fullName>
    </submittedName>
</protein>
<dbReference type="GO" id="GO:0070628">
    <property type="term" value="F:proteasome binding"/>
    <property type="evidence" value="ECO:0007669"/>
    <property type="project" value="TreeGrafter"/>
</dbReference>
<proteinExistence type="inferred from homology"/>
<dbReference type="PANTHER" id="PTHR28032">
    <property type="entry name" value="FI02826P"/>
    <property type="match status" value="1"/>
</dbReference>
<sequence>MTKRKLESEEELKTLENDKVVPVPLTPVVAVPVVPATATTPTPPPAASKPAPVAISVDEESKEEEEESDEEISEDESEDDKPKKPAGRKAKKPAAKRAKKAAEPKIVRPTLRNALACLSHPNLIKMVQMFLEDKHPELKDEFLDCLPPPSADHIKDEFSHLIREVFRAFPNARFGSNRDNYAYKRVASPLRALKTSFNTHSKKIIDSKQFNFYLSEFLKVAINAIHNIPTFDDSKNNAPRDSLLKKLVTNGKTAVRSCTLSKKQLTTALHYSEKETGLADLTTALKDKIAKL</sequence>
<reference evidence="5" key="1">
    <citation type="submission" date="2020-01" db="EMBL/GenBank/DDBJ databases">
        <title>Development of genomics and gene disruption for Polysphondylium violaceum indicates a role for the polyketide synthase stlB in stalk morphogenesis.</title>
        <authorList>
            <person name="Narita B."/>
            <person name="Kawabe Y."/>
            <person name="Kin K."/>
            <person name="Saito T."/>
            <person name="Gibbs R."/>
            <person name="Kuspa A."/>
            <person name="Muzny D."/>
            <person name="Queller D."/>
            <person name="Richards S."/>
            <person name="Strassman J."/>
            <person name="Sucgang R."/>
            <person name="Worley K."/>
            <person name="Schaap P."/>
        </authorList>
    </citation>
    <scope>NUCLEOTIDE SEQUENCE</scope>
    <source>
        <strain evidence="5">QSvi11</strain>
    </source>
</reference>
<comment type="similarity">
    <text evidence="2">Belongs to the cut8/STS1 family.</text>
</comment>
<dbReference type="InterPro" id="IPR038422">
    <property type="entry name" value="Cut8/Sts1_sf"/>
</dbReference>
<comment type="subcellular location">
    <subcellularLocation>
        <location evidence="1">Nucleus</location>
    </subcellularLocation>
</comment>
<dbReference type="OrthoDB" id="10061064at2759"/>
<evidence type="ECO:0000313" key="6">
    <source>
        <dbReference type="Proteomes" id="UP000695562"/>
    </source>
</evidence>
<feature type="compositionally biased region" description="Low complexity" evidence="4">
    <location>
        <begin position="20"/>
        <end position="40"/>
    </location>
</feature>
<evidence type="ECO:0000256" key="1">
    <source>
        <dbReference type="ARBA" id="ARBA00004123"/>
    </source>
</evidence>